<evidence type="ECO:0000256" key="2">
    <source>
        <dbReference type="ARBA" id="ARBA00005025"/>
    </source>
</evidence>
<feature type="domain" description="Thiamine pyrophosphate enzyme TPP-binding" evidence="17">
    <location>
        <begin position="433"/>
        <end position="586"/>
    </location>
</feature>
<evidence type="ECO:0000256" key="8">
    <source>
        <dbReference type="ARBA" id="ARBA00022723"/>
    </source>
</evidence>
<keyword evidence="5 14" id="KW-0028">Amino-acid biosynthesis</keyword>
<dbReference type="GO" id="GO:0030976">
    <property type="term" value="F:thiamine pyrophosphate binding"/>
    <property type="evidence" value="ECO:0007669"/>
    <property type="project" value="UniProtKB-UniRule"/>
</dbReference>
<keyword evidence="7 14" id="KW-0808">Transferase</keyword>
<dbReference type="Proteomes" id="UP000321328">
    <property type="component" value="Unassembled WGS sequence"/>
</dbReference>
<dbReference type="CDD" id="cd07035">
    <property type="entry name" value="TPP_PYR_POX_like"/>
    <property type="match status" value="1"/>
</dbReference>
<keyword evidence="6" id="KW-0285">Flavoprotein</keyword>
<dbReference type="FunFam" id="3.40.50.970:FF:000016">
    <property type="entry name" value="Acetolactate synthase"/>
    <property type="match status" value="1"/>
</dbReference>
<dbReference type="UniPathway" id="UPA00047">
    <property type="reaction ID" value="UER00055"/>
</dbReference>
<evidence type="ECO:0000256" key="15">
    <source>
        <dbReference type="SAM" id="MobiDB-lite"/>
    </source>
</evidence>
<dbReference type="NCBIfam" id="TIGR00118">
    <property type="entry name" value="acolac_lg"/>
    <property type="match status" value="1"/>
</dbReference>
<evidence type="ECO:0000256" key="5">
    <source>
        <dbReference type="ARBA" id="ARBA00022605"/>
    </source>
</evidence>
<evidence type="ECO:0000256" key="3">
    <source>
        <dbReference type="ARBA" id="ARBA00007812"/>
    </source>
</evidence>
<evidence type="ECO:0000313" key="19">
    <source>
        <dbReference type="EMBL" id="GEL19099.1"/>
    </source>
</evidence>
<dbReference type="Pfam" id="PF02776">
    <property type="entry name" value="TPP_enzyme_N"/>
    <property type="match status" value="1"/>
</dbReference>
<feature type="domain" description="Thiamine pyrophosphate enzyme central" evidence="16">
    <location>
        <begin position="235"/>
        <end position="370"/>
    </location>
</feature>
<evidence type="ECO:0000313" key="20">
    <source>
        <dbReference type="Proteomes" id="UP000321328"/>
    </source>
</evidence>
<evidence type="ECO:0000259" key="16">
    <source>
        <dbReference type="Pfam" id="PF00205"/>
    </source>
</evidence>
<evidence type="ECO:0000256" key="9">
    <source>
        <dbReference type="ARBA" id="ARBA00022827"/>
    </source>
</evidence>
<keyword evidence="8 14" id="KW-0479">Metal-binding</keyword>
<dbReference type="GO" id="GO:0003984">
    <property type="term" value="F:acetolactate synthase activity"/>
    <property type="evidence" value="ECO:0007669"/>
    <property type="project" value="UniProtKB-EC"/>
</dbReference>
<dbReference type="GO" id="GO:0005948">
    <property type="term" value="C:acetolactate synthase complex"/>
    <property type="evidence" value="ECO:0007669"/>
    <property type="project" value="TreeGrafter"/>
</dbReference>
<keyword evidence="20" id="KW-1185">Reference proteome</keyword>
<name>A0A511D2T8_9PSEU</name>
<dbReference type="GO" id="GO:0009099">
    <property type="term" value="P:L-valine biosynthetic process"/>
    <property type="evidence" value="ECO:0007669"/>
    <property type="project" value="UniProtKB-UniPathway"/>
</dbReference>
<sequence>MTTATPRSGPVPGPPGPKPAPPPGRPGPTVSGAPPAGPFPAAEPMTGAQSLVRSLEEIGCEVVFGIPGGAILPAYDPLLDSTKVRHVLVRHEQGAGHAATGYAQATGKVGVCMATSGPGATNLITPLADAHMDSVPIVAITGQVAGPLIGTDAFQEADITGITMPVTKHNMLVTDAAEIPRAIVEAFHLASTGRPGPVLVDISKDALQAQTTFSWPPEMKLPGYRPTTRPHGKQIREAARMITSATRPVLYVGGGVLKAEASGELRTLAELTGIPVVTTLMARGAFPDSHPQHVGMPGMHGTVAAVAALQKADLLITLGARFDDRVTGQLDSFAPDARVVHADIDPAEISKNRRADIPIVGDCKEVITELIEAVRAEQASGTADITAWWALLDGYRETFPLGYNWPDDGSLSPQYVIERIGKIVGPDAVYTAGVGQHQMWAAQFIGYENPRSWLNSGGLGTMGYAVPAAMGAKAALPDTVVWAIDGDGCFQMTNQELATCAIEGIPIKVAVINNGNLGMVRQWQNLFYSERYSNTELGTHKHRIPDFKLLAEAMGCVGLRAESKDEVDRVIRKAMEINDQPVVIDFVVGADAQVWPMVAAGTGNNELMAARGIRPLFDGDELDAEVDQTGPLGLADPAGSADTGEED</sequence>
<dbReference type="AlphaFoldDB" id="A0A511D2T8"/>
<dbReference type="FunFam" id="3.40.50.970:FF:000007">
    <property type="entry name" value="Acetolactate synthase"/>
    <property type="match status" value="1"/>
</dbReference>
<dbReference type="Gene3D" id="3.40.50.970">
    <property type="match status" value="2"/>
</dbReference>
<keyword evidence="10 14" id="KW-0460">Magnesium</keyword>
<comment type="cofactor">
    <cofactor evidence="14">
        <name>Mg(2+)</name>
        <dbReference type="ChEBI" id="CHEBI:18420"/>
    </cofactor>
    <text evidence="14">Binds 1 Mg(2+) ion per subunit.</text>
</comment>
<dbReference type="PANTHER" id="PTHR18968">
    <property type="entry name" value="THIAMINE PYROPHOSPHATE ENZYMES"/>
    <property type="match status" value="1"/>
</dbReference>
<dbReference type="RefSeq" id="WP_051233287.1">
    <property type="nucleotide sequence ID" value="NZ_AUII01000022.1"/>
</dbReference>
<feature type="compositionally biased region" description="Pro residues" evidence="15">
    <location>
        <begin position="9"/>
        <end position="26"/>
    </location>
</feature>
<proteinExistence type="inferred from homology"/>
<evidence type="ECO:0000256" key="6">
    <source>
        <dbReference type="ARBA" id="ARBA00022630"/>
    </source>
</evidence>
<dbReference type="SUPFAM" id="SSF52467">
    <property type="entry name" value="DHS-like NAD/FAD-binding domain"/>
    <property type="match status" value="1"/>
</dbReference>
<dbReference type="PROSITE" id="PS00187">
    <property type="entry name" value="TPP_ENZYMES"/>
    <property type="match status" value="1"/>
</dbReference>
<protein>
    <recommendedName>
        <fullName evidence="4 14">Acetolactate synthase</fullName>
        <ecNumber evidence="4 14">2.2.1.6</ecNumber>
    </recommendedName>
</protein>
<dbReference type="GO" id="GO:0009097">
    <property type="term" value="P:isoleucine biosynthetic process"/>
    <property type="evidence" value="ECO:0007669"/>
    <property type="project" value="UniProtKB-UniPathway"/>
</dbReference>
<dbReference type="InterPro" id="IPR029035">
    <property type="entry name" value="DHS-like_NAD/FAD-binding_dom"/>
</dbReference>
<comment type="pathway">
    <text evidence="1 14">Amino-acid biosynthesis; L-isoleucine biosynthesis; L-isoleucine from 2-oxobutanoate: step 1/4.</text>
</comment>
<dbReference type="STRING" id="1123024.GCA_000423625_03814"/>
<comment type="pathway">
    <text evidence="2 14">Amino-acid biosynthesis; L-valine biosynthesis; L-valine from pyruvate: step 1/4.</text>
</comment>
<comment type="cofactor">
    <cofactor evidence="14">
        <name>thiamine diphosphate</name>
        <dbReference type="ChEBI" id="CHEBI:58937"/>
    </cofactor>
    <text evidence="14">Binds 1 thiamine pyrophosphate per subunit.</text>
</comment>
<evidence type="ECO:0000256" key="4">
    <source>
        <dbReference type="ARBA" id="ARBA00013145"/>
    </source>
</evidence>
<evidence type="ECO:0000259" key="17">
    <source>
        <dbReference type="Pfam" id="PF02775"/>
    </source>
</evidence>
<gene>
    <name evidence="19" type="primary">ilvB</name>
    <name evidence="19" type="ORF">PA7_29360</name>
</gene>
<feature type="region of interest" description="Disordered" evidence="15">
    <location>
        <begin position="1"/>
        <end position="44"/>
    </location>
</feature>
<feature type="region of interest" description="Disordered" evidence="15">
    <location>
        <begin position="625"/>
        <end position="647"/>
    </location>
</feature>
<dbReference type="InterPro" id="IPR011766">
    <property type="entry name" value="TPP_enzyme_TPP-bd"/>
</dbReference>
<comment type="similarity">
    <text evidence="3 14">Belongs to the TPP enzyme family.</text>
</comment>
<evidence type="ECO:0000256" key="10">
    <source>
        <dbReference type="ARBA" id="ARBA00022842"/>
    </source>
</evidence>
<evidence type="ECO:0000256" key="12">
    <source>
        <dbReference type="ARBA" id="ARBA00023304"/>
    </source>
</evidence>
<dbReference type="Gene3D" id="3.40.50.1220">
    <property type="entry name" value="TPP-binding domain"/>
    <property type="match status" value="1"/>
</dbReference>
<dbReference type="InterPro" id="IPR012001">
    <property type="entry name" value="Thiamin_PyroP_enz_TPP-bd_dom"/>
</dbReference>
<dbReference type="CDD" id="cd02015">
    <property type="entry name" value="TPP_AHAS"/>
    <property type="match status" value="1"/>
</dbReference>
<comment type="caution">
    <text evidence="19">The sequence shown here is derived from an EMBL/GenBank/DDBJ whole genome shotgun (WGS) entry which is preliminary data.</text>
</comment>
<dbReference type="Pfam" id="PF00205">
    <property type="entry name" value="TPP_enzyme_M"/>
    <property type="match status" value="1"/>
</dbReference>
<evidence type="ECO:0000256" key="7">
    <source>
        <dbReference type="ARBA" id="ARBA00022679"/>
    </source>
</evidence>
<dbReference type="EMBL" id="BJVI01000031">
    <property type="protein sequence ID" value="GEL19099.1"/>
    <property type="molecule type" value="Genomic_DNA"/>
</dbReference>
<feature type="domain" description="Thiamine pyrophosphate enzyme N-terminal TPP-binding" evidence="18">
    <location>
        <begin position="45"/>
        <end position="160"/>
    </location>
</feature>
<keyword evidence="12 14" id="KW-0100">Branched-chain amino acid biosynthesis</keyword>
<dbReference type="Pfam" id="PF02775">
    <property type="entry name" value="TPP_enzyme_C"/>
    <property type="match status" value="1"/>
</dbReference>
<dbReference type="InterPro" id="IPR029061">
    <property type="entry name" value="THDP-binding"/>
</dbReference>
<reference evidence="19 20" key="1">
    <citation type="submission" date="2019-07" db="EMBL/GenBank/DDBJ databases">
        <title>Whole genome shotgun sequence of Pseudonocardia asaccharolytica NBRC 16224.</title>
        <authorList>
            <person name="Hosoyama A."/>
            <person name="Uohara A."/>
            <person name="Ohji S."/>
            <person name="Ichikawa N."/>
        </authorList>
    </citation>
    <scope>NUCLEOTIDE SEQUENCE [LARGE SCALE GENOMIC DNA]</scope>
    <source>
        <strain evidence="19 20">NBRC 16224</strain>
    </source>
</reference>
<evidence type="ECO:0000259" key="18">
    <source>
        <dbReference type="Pfam" id="PF02776"/>
    </source>
</evidence>
<dbReference type="InterPro" id="IPR039368">
    <property type="entry name" value="AHAS_TPP"/>
</dbReference>
<organism evidence="19 20">
    <name type="scientific">Pseudonocardia asaccharolytica DSM 44247 = NBRC 16224</name>
    <dbReference type="NCBI Taxonomy" id="1123024"/>
    <lineage>
        <taxon>Bacteria</taxon>
        <taxon>Bacillati</taxon>
        <taxon>Actinomycetota</taxon>
        <taxon>Actinomycetes</taxon>
        <taxon>Pseudonocardiales</taxon>
        <taxon>Pseudonocardiaceae</taxon>
        <taxon>Pseudonocardia</taxon>
    </lineage>
</organism>
<evidence type="ECO:0000256" key="11">
    <source>
        <dbReference type="ARBA" id="ARBA00023052"/>
    </source>
</evidence>
<evidence type="ECO:0000256" key="14">
    <source>
        <dbReference type="RuleBase" id="RU003591"/>
    </source>
</evidence>
<dbReference type="InterPro" id="IPR000399">
    <property type="entry name" value="TPP-bd_CS"/>
</dbReference>
<dbReference type="InterPro" id="IPR012000">
    <property type="entry name" value="Thiamin_PyroP_enz_cen_dom"/>
</dbReference>
<evidence type="ECO:0000256" key="1">
    <source>
        <dbReference type="ARBA" id="ARBA00004974"/>
    </source>
</evidence>
<dbReference type="FunFam" id="3.40.50.1220:FF:000008">
    <property type="entry name" value="Acetolactate synthase"/>
    <property type="match status" value="1"/>
</dbReference>
<dbReference type="PANTHER" id="PTHR18968:SF13">
    <property type="entry name" value="ACETOLACTATE SYNTHASE CATALYTIC SUBUNIT, MITOCHONDRIAL"/>
    <property type="match status" value="1"/>
</dbReference>
<comment type="catalytic activity">
    <reaction evidence="13 14">
        <text>2 pyruvate + H(+) = (2S)-2-acetolactate + CO2</text>
        <dbReference type="Rhea" id="RHEA:25249"/>
        <dbReference type="ChEBI" id="CHEBI:15361"/>
        <dbReference type="ChEBI" id="CHEBI:15378"/>
        <dbReference type="ChEBI" id="CHEBI:16526"/>
        <dbReference type="ChEBI" id="CHEBI:58476"/>
        <dbReference type="EC" id="2.2.1.6"/>
    </reaction>
</comment>
<dbReference type="SUPFAM" id="SSF52518">
    <property type="entry name" value="Thiamin diphosphate-binding fold (THDP-binding)"/>
    <property type="match status" value="2"/>
</dbReference>
<keyword evidence="9" id="KW-0274">FAD</keyword>
<dbReference type="InterPro" id="IPR045229">
    <property type="entry name" value="TPP_enz"/>
</dbReference>
<keyword evidence="11 14" id="KW-0786">Thiamine pyrophosphate</keyword>
<dbReference type="EC" id="2.2.1.6" evidence="4 14"/>
<evidence type="ECO:0000256" key="13">
    <source>
        <dbReference type="ARBA" id="ARBA00048670"/>
    </source>
</evidence>
<feature type="compositionally biased region" description="Low complexity" evidence="15">
    <location>
        <begin position="27"/>
        <end position="42"/>
    </location>
</feature>
<dbReference type="UniPathway" id="UPA00049">
    <property type="reaction ID" value="UER00059"/>
</dbReference>
<dbReference type="NCBIfam" id="NF005860">
    <property type="entry name" value="PRK07789.1"/>
    <property type="match status" value="1"/>
</dbReference>
<dbReference type="InterPro" id="IPR012846">
    <property type="entry name" value="Acetolactate_synth_lsu"/>
</dbReference>
<accession>A0A511D2T8</accession>
<dbReference type="GO" id="GO:0000287">
    <property type="term" value="F:magnesium ion binding"/>
    <property type="evidence" value="ECO:0007669"/>
    <property type="project" value="UniProtKB-UniRule"/>
</dbReference>
<dbReference type="GO" id="GO:0050660">
    <property type="term" value="F:flavin adenine dinucleotide binding"/>
    <property type="evidence" value="ECO:0007669"/>
    <property type="project" value="InterPro"/>
</dbReference>